<dbReference type="InterPro" id="IPR049192">
    <property type="entry name" value="DUF4246_C"/>
</dbReference>
<evidence type="ECO:0000256" key="1">
    <source>
        <dbReference type="SAM" id="MobiDB-lite"/>
    </source>
</evidence>
<evidence type="ECO:0000313" key="5">
    <source>
        <dbReference type="Proteomes" id="UP000783213"/>
    </source>
</evidence>
<dbReference type="RefSeq" id="XP_038804734.1">
    <property type="nucleotide sequence ID" value="XM_038958894.1"/>
</dbReference>
<evidence type="ECO:0000313" key="4">
    <source>
        <dbReference type="EMBL" id="KAF7915187.1"/>
    </source>
</evidence>
<dbReference type="PANTHER" id="PTHR33119">
    <property type="entry name" value="IFI3P"/>
    <property type="match status" value="1"/>
</dbReference>
<accession>A0ABQ7I6A3</accession>
<feature type="domain" description="DUF4246" evidence="2">
    <location>
        <begin position="122"/>
        <end position="578"/>
    </location>
</feature>
<evidence type="ECO:0000259" key="3">
    <source>
        <dbReference type="Pfam" id="PF21666"/>
    </source>
</evidence>
<protein>
    <submittedName>
        <fullName evidence="4">Uncharacterized protein</fullName>
    </submittedName>
</protein>
<name>A0ABQ7I6A3_9HELO</name>
<organism evidence="4 5">
    <name type="scientific">Botrytis deweyae</name>
    <dbReference type="NCBI Taxonomy" id="2478750"/>
    <lineage>
        <taxon>Eukaryota</taxon>
        <taxon>Fungi</taxon>
        <taxon>Dikarya</taxon>
        <taxon>Ascomycota</taxon>
        <taxon>Pezizomycotina</taxon>
        <taxon>Leotiomycetes</taxon>
        <taxon>Helotiales</taxon>
        <taxon>Sclerotiniaceae</taxon>
        <taxon>Botrytis</taxon>
    </lineage>
</organism>
<gene>
    <name evidence="4" type="ORF">EAE98_011272</name>
</gene>
<comment type="caution">
    <text evidence="4">The sequence shown here is derived from an EMBL/GenBank/DDBJ whole genome shotgun (WGS) entry which is preliminary data.</text>
</comment>
<feature type="region of interest" description="Disordered" evidence="1">
    <location>
        <begin position="345"/>
        <end position="369"/>
    </location>
</feature>
<dbReference type="GeneID" id="62238043"/>
<dbReference type="Pfam" id="PF14033">
    <property type="entry name" value="DUF4246"/>
    <property type="match status" value="1"/>
</dbReference>
<dbReference type="EMBL" id="RCSX01000046">
    <property type="protein sequence ID" value="KAF7915187.1"/>
    <property type="molecule type" value="Genomic_DNA"/>
</dbReference>
<proteinExistence type="predicted"/>
<dbReference type="PANTHER" id="PTHR33119:SF1">
    <property type="entry name" value="FE2OG DIOXYGENASE DOMAIN-CONTAINING PROTEIN"/>
    <property type="match status" value="1"/>
</dbReference>
<feature type="domain" description="DUF4246" evidence="3">
    <location>
        <begin position="4"/>
        <end position="77"/>
    </location>
</feature>
<dbReference type="InterPro" id="IPR025340">
    <property type="entry name" value="DUF4246"/>
</dbReference>
<sequence length="677" mass="77253">MPDYPGLGLPLRHDPQSLSDDKSHYPIGAHHGCWGATSNLIYVRELAMMSIMDRLTEKEDWHKKVFNEEIVSKWRAEALAIPDEQFWMIAIRDKQQDRSYDGTIHSNHDRLDRQLEGIMNTSTFDCCIEELRSKAKYYEKTSVIPTLDACASVAKSDRLVSAELHKSLRDAFDTLKRDQSSSLDWHPNSSEMVQDLVHPSMYPLVYGRSRVIKDEVVGVNDAVEKWAGKGEIIPLGGASVTTKGYQSRGAGIKHYWSDKYQWLPANIAFQEDGTVKFTSYINNIHPTKYPEIYRTIEKLVETTLPLWNQCLALNTNYDKNHGAGRIEPRFPYPDDRDDENPELWNPPCAGQGVGEKESDFGSGNEDEIDIEGIDNEIEEEEAEEKWRETRKPVIPEPLFEDVDYSIKLRLEHQFQESGLQIIIKMASIELTPEKPEFPAGSWHIEGQMNEHIAGTALYYLDSENITSNDLSFRMQTPEQIDDELGTGQDAYYWLEQVFGTNLGQGNSPCLQNYGSVETRQGRLLAFPNVFQHKVSSFRLEDPTKPGHRRFIALWLVDPTLRVISTANVPPQRLDWWVDSLFGNTPEARKVALSKLPAELVMLLNENGLNADTSAKDMKLSPELMEMVREHFNTGGNPLLMGTEEAKEHRLKLMEERGAFVRTAGQEWHDSGYNFCEH</sequence>
<dbReference type="Proteomes" id="UP000783213">
    <property type="component" value="Unassembled WGS sequence"/>
</dbReference>
<dbReference type="Pfam" id="PF21666">
    <property type="entry name" value="DUF4246_N"/>
    <property type="match status" value="1"/>
</dbReference>
<keyword evidence="5" id="KW-1185">Reference proteome</keyword>
<reference evidence="4 5" key="1">
    <citation type="journal article" date="2020" name="Genome Biol. Evol.">
        <title>Comparative genomics of Sclerotiniaceae.</title>
        <authorList>
            <person name="Valero Jimenez C.A."/>
            <person name="Steentjes M."/>
            <person name="Scholten O.E."/>
            <person name="Van Kan J.A.L."/>
        </authorList>
    </citation>
    <scope>NUCLEOTIDE SEQUENCE [LARGE SCALE GENOMIC DNA]</scope>
    <source>
        <strain evidence="4 5">B1</strain>
    </source>
</reference>
<evidence type="ECO:0000259" key="2">
    <source>
        <dbReference type="Pfam" id="PF14033"/>
    </source>
</evidence>
<dbReference type="InterPro" id="IPR049207">
    <property type="entry name" value="DUF4246_N"/>
</dbReference>